<dbReference type="OrthoDB" id="4563543at2"/>
<sequence length="99" mass="10658">MSTTTAPREIRDAATHVCVTVACGIVVLIAAMTTSGRTNEILVLAAPIVVILGTVAAMVRTYRNWKSGGRWQVWQGATWFLLALSLLWFTGALPSVIVD</sequence>
<evidence type="ECO:0000313" key="2">
    <source>
        <dbReference type="EMBL" id="EGD54735.1"/>
    </source>
</evidence>
<feature type="transmembrane region" description="Helical" evidence="1">
    <location>
        <begin position="41"/>
        <end position="59"/>
    </location>
</feature>
<reference evidence="2 3" key="1">
    <citation type="journal article" date="2011" name="J. Bacteriol.">
        <title>Draft Genome Sequence of Gordonia neofelifaecis NRRL B-59395, a Cholesterol-Degrading Actinomycete.</title>
        <authorList>
            <person name="Ge F."/>
            <person name="Li W."/>
            <person name="Chen G."/>
            <person name="Liu Y."/>
            <person name="Zhang G."/>
            <person name="Yong B."/>
            <person name="Wang Q."/>
            <person name="Wang N."/>
            <person name="Huang Z."/>
            <person name="Li W."/>
            <person name="Wang J."/>
            <person name="Wu C."/>
            <person name="Xie Q."/>
            <person name="Liu G."/>
        </authorList>
    </citation>
    <scope>NUCLEOTIDE SEQUENCE [LARGE SCALE GENOMIC DNA]</scope>
    <source>
        <strain evidence="2 3">NRRL B-59395</strain>
    </source>
</reference>
<evidence type="ECO:0000256" key="1">
    <source>
        <dbReference type="SAM" id="Phobius"/>
    </source>
</evidence>
<dbReference type="EMBL" id="AEUD01000010">
    <property type="protein sequence ID" value="EGD54735.1"/>
    <property type="molecule type" value="Genomic_DNA"/>
</dbReference>
<keyword evidence="1" id="KW-0472">Membrane</keyword>
<feature type="transmembrane region" description="Helical" evidence="1">
    <location>
        <begin position="13"/>
        <end position="34"/>
    </location>
</feature>
<evidence type="ECO:0008006" key="4">
    <source>
        <dbReference type="Google" id="ProtNLM"/>
    </source>
</evidence>
<gene>
    <name evidence="2" type="ORF">SCNU_12632</name>
</gene>
<keyword evidence="1" id="KW-0812">Transmembrane</keyword>
<keyword evidence="3" id="KW-1185">Reference proteome</keyword>
<evidence type="ECO:0000313" key="3">
    <source>
        <dbReference type="Proteomes" id="UP000035065"/>
    </source>
</evidence>
<accession>F1YKU1</accession>
<proteinExistence type="predicted"/>
<protein>
    <recommendedName>
        <fullName evidence="4">Transmembrane protein</fullName>
    </recommendedName>
</protein>
<organism evidence="2 3">
    <name type="scientific">Gordonia neofelifaecis NRRL B-59395</name>
    <dbReference type="NCBI Taxonomy" id="644548"/>
    <lineage>
        <taxon>Bacteria</taxon>
        <taxon>Bacillati</taxon>
        <taxon>Actinomycetota</taxon>
        <taxon>Actinomycetes</taxon>
        <taxon>Mycobacteriales</taxon>
        <taxon>Gordoniaceae</taxon>
        <taxon>Gordonia</taxon>
    </lineage>
</organism>
<dbReference type="eggNOG" id="ENOG5032E96">
    <property type="taxonomic scope" value="Bacteria"/>
</dbReference>
<dbReference type="STRING" id="644548.SCNU_12632"/>
<dbReference type="AlphaFoldDB" id="F1YKU1"/>
<keyword evidence="1" id="KW-1133">Transmembrane helix</keyword>
<feature type="transmembrane region" description="Helical" evidence="1">
    <location>
        <begin position="79"/>
        <end position="98"/>
    </location>
</feature>
<dbReference type="Proteomes" id="UP000035065">
    <property type="component" value="Unassembled WGS sequence"/>
</dbReference>
<name>F1YKU1_9ACTN</name>
<dbReference type="RefSeq" id="WP_009679741.1">
    <property type="nucleotide sequence ID" value="NZ_AEUD01000010.1"/>
</dbReference>
<comment type="caution">
    <text evidence="2">The sequence shown here is derived from an EMBL/GenBank/DDBJ whole genome shotgun (WGS) entry which is preliminary data.</text>
</comment>